<evidence type="ECO:0000313" key="2">
    <source>
        <dbReference type="EMBL" id="KAK1803394.1"/>
    </source>
</evidence>
<evidence type="ECO:0000313" key="3">
    <source>
        <dbReference type="Proteomes" id="UP001239994"/>
    </source>
</evidence>
<dbReference type="EMBL" id="JAROKS010000005">
    <property type="protein sequence ID" value="KAK1803394.1"/>
    <property type="molecule type" value="Genomic_DNA"/>
</dbReference>
<reference evidence="2" key="1">
    <citation type="submission" date="2023-03" db="EMBL/GenBank/DDBJ databases">
        <title>Electrophorus voltai genome.</title>
        <authorList>
            <person name="Bian C."/>
        </authorList>
    </citation>
    <scope>NUCLEOTIDE SEQUENCE</scope>
    <source>
        <strain evidence="2">CB-2022</strain>
        <tissue evidence="2">Muscle</tissue>
    </source>
</reference>
<dbReference type="AlphaFoldDB" id="A0AAD8ZQQ5"/>
<feature type="compositionally biased region" description="Polar residues" evidence="1">
    <location>
        <begin position="116"/>
        <end position="131"/>
    </location>
</feature>
<evidence type="ECO:0000256" key="1">
    <source>
        <dbReference type="SAM" id="MobiDB-lite"/>
    </source>
</evidence>
<protein>
    <submittedName>
        <fullName evidence="2">Uncharacterized protein</fullName>
    </submittedName>
</protein>
<feature type="region of interest" description="Disordered" evidence="1">
    <location>
        <begin position="1"/>
        <end position="40"/>
    </location>
</feature>
<proteinExistence type="predicted"/>
<dbReference type="Proteomes" id="UP001239994">
    <property type="component" value="Unassembled WGS sequence"/>
</dbReference>
<feature type="region of interest" description="Disordered" evidence="1">
    <location>
        <begin position="62"/>
        <end position="131"/>
    </location>
</feature>
<gene>
    <name evidence="2" type="ORF">P4O66_020824</name>
</gene>
<comment type="caution">
    <text evidence="2">The sequence shown here is derived from an EMBL/GenBank/DDBJ whole genome shotgun (WGS) entry which is preliminary data.</text>
</comment>
<accession>A0AAD8ZQQ5</accession>
<sequence>MAASYDFSKARSLGAAGRTEDPAHSYSAVPQPSSSADGAVSLDLSFTPPLLSLACAVWKDRTRTHAPTSTSPTANAATTWPTDALPRSFPYADVSRPRRADQRTSVTAGRFPDRPPQTTRKPPNSPQSPTT</sequence>
<feature type="compositionally biased region" description="Low complexity" evidence="1">
    <location>
        <begin position="65"/>
        <end position="84"/>
    </location>
</feature>
<name>A0AAD8ZQQ5_9TELE</name>
<keyword evidence="3" id="KW-1185">Reference proteome</keyword>
<organism evidence="2 3">
    <name type="scientific">Electrophorus voltai</name>
    <dbReference type="NCBI Taxonomy" id="2609070"/>
    <lineage>
        <taxon>Eukaryota</taxon>
        <taxon>Metazoa</taxon>
        <taxon>Chordata</taxon>
        <taxon>Craniata</taxon>
        <taxon>Vertebrata</taxon>
        <taxon>Euteleostomi</taxon>
        <taxon>Actinopterygii</taxon>
        <taxon>Neopterygii</taxon>
        <taxon>Teleostei</taxon>
        <taxon>Ostariophysi</taxon>
        <taxon>Gymnotiformes</taxon>
        <taxon>Gymnotoidei</taxon>
        <taxon>Gymnotidae</taxon>
        <taxon>Electrophorus</taxon>
    </lineage>
</organism>